<proteinExistence type="predicted"/>
<accession>A0A6J4NBU0</accession>
<evidence type="ECO:0000313" key="2">
    <source>
        <dbReference type="EMBL" id="CAA9383049.1"/>
    </source>
</evidence>
<dbReference type="EMBL" id="CADCUV010000005">
    <property type="protein sequence ID" value="CAA9383049.1"/>
    <property type="molecule type" value="Genomic_DNA"/>
</dbReference>
<evidence type="ECO:0000256" key="1">
    <source>
        <dbReference type="SAM" id="Phobius"/>
    </source>
</evidence>
<name>A0A6J4NBU0_9ACTN</name>
<dbReference type="PANTHER" id="PTHR38441">
    <property type="entry name" value="INTEGRAL MEMBRANE PROTEIN-RELATED"/>
    <property type="match status" value="1"/>
</dbReference>
<organism evidence="2">
    <name type="scientific">uncultured Rubrobacteraceae bacterium</name>
    <dbReference type="NCBI Taxonomy" id="349277"/>
    <lineage>
        <taxon>Bacteria</taxon>
        <taxon>Bacillati</taxon>
        <taxon>Actinomycetota</taxon>
        <taxon>Rubrobacteria</taxon>
        <taxon>Rubrobacterales</taxon>
        <taxon>Rubrobacteraceae</taxon>
        <taxon>environmental samples</taxon>
    </lineage>
</organism>
<keyword evidence="1" id="KW-0472">Membrane</keyword>
<dbReference type="InterPro" id="IPR007436">
    <property type="entry name" value="DUF485"/>
</dbReference>
<feature type="transmembrane region" description="Helical" evidence="1">
    <location>
        <begin position="30"/>
        <end position="55"/>
    </location>
</feature>
<dbReference type="Pfam" id="PF04341">
    <property type="entry name" value="DUF485"/>
    <property type="match status" value="1"/>
</dbReference>
<reference evidence="2" key="1">
    <citation type="submission" date="2020-02" db="EMBL/GenBank/DDBJ databases">
        <authorList>
            <person name="Meier V. D."/>
        </authorList>
    </citation>
    <scope>NUCLEOTIDE SEQUENCE</scope>
    <source>
        <strain evidence="2">AVDCRST_MAG22</strain>
    </source>
</reference>
<evidence type="ECO:0008006" key="3">
    <source>
        <dbReference type="Google" id="ProtNLM"/>
    </source>
</evidence>
<keyword evidence="1" id="KW-0812">Transmembrane</keyword>
<keyword evidence="1" id="KW-1133">Transmembrane helix</keyword>
<dbReference type="PANTHER" id="PTHR38441:SF1">
    <property type="entry name" value="MEMBRANE PROTEIN"/>
    <property type="match status" value="1"/>
</dbReference>
<gene>
    <name evidence="2" type="ORF">AVDCRST_MAG22-31</name>
</gene>
<dbReference type="AlphaFoldDB" id="A0A6J4NBU0"/>
<feature type="transmembrane region" description="Helical" evidence="1">
    <location>
        <begin position="67"/>
        <end position="86"/>
    </location>
</feature>
<protein>
    <recommendedName>
        <fullName evidence="3">DUF485 domain-containing protein</fullName>
    </recommendedName>
</protein>
<sequence length="113" mass="13125">MERSAEWARVEWTSAFKKLARSKLARSKKAFLITAMIFFLVFYFGLPFLAGFTTVLNVEVVGPFTLAYVYAFAQFVVTWVLMHFYLNRANRWDELIDRARREAAGEGEDGEVR</sequence>